<comment type="cofactor">
    <cofactor evidence="7">
        <name>Zn(2+)</name>
        <dbReference type="ChEBI" id="CHEBI:29105"/>
    </cofactor>
    <text evidence="7">Binds 1 zinc ion per subunit.</text>
</comment>
<evidence type="ECO:0000256" key="2">
    <source>
        <dbReference type="ARBA" id="ARBA00012925"/>
    </source>
</evidence>
<dbReference type="PANTHER" id="PTHR11002">
    <property type="entry name" value="CARBONIC ANHYDRASE"/>
    <property type="match status" value="1"/>
</dbReference>
<dbReference type="Pfam" id="PF00484">
    <property type="entry name" value="Pro_CA"/>
    <property type="match status" value="1"/>
</dbReference>
<dbReference type="InterPro" id="IPR001765">
    <property type="entry name" value="Carbonic_anhydrase"/>
</dbReference>
<gene>
    <name evidence="8" type="ORF">C2R22_06545</name>
</gene>
<organism evidence="8 9">
    <name type="scientific">Salinigranum rubrum</name>
    <dbReference type="NCBI Taxonomy" id="755307"/>
    <lineage>
        <taxon>Archaea</taxon>
        <taxon>Methanobacteriati</taxon>
        <taxon>Methanobacteriota</taxon>
        <taxon>Stenosarchaea group</taxon>
        <taxon>Halobacteria</taxon>
        <taxon>Halobacteriales</taxon>
        <taxon>Haloferacaceae</taxon>
        <taxon>Salinigranum</taxon>
    </lineage>
</organism>
<keyword evidence="9" id="KW-1185">Reference proteome</keyword>
<dbReference type="AlphaFoldDB" id="A0A2I8VHF6"/>
<keyword evidence="4 7" id="KW-0862">Zinc</keyword>
<feature type="binding site" evidence="7">
    <location>
        <position position="108"/>
    </location>
    <ligand>
        <name>Zn(2+)</name>
        <dbReference type="ChEBI" id="CHEBI:29105"/>
    </ligand>
</feature>
<comment type="catalytic activity">
    <reaction evidence="6">
        <text>hydrogencarbonate + H(+) = CO2 + H2O</text>
        <dbReference type="Rhea" id="RHEA:10748"/>
        <dbReference type="ChEBI" id="CHEBI:15377"/>
        <dbReference type="ChEBI" id="CHEBI:15378"/>
        <dbReference type="ChEBI" id="CHEBI:16526"/>
        <dbReference type="ChEBI" id="CHEBI:17544"/>
        <dbReference type="EC" id="4.2.1.1"/>
    </reaction>
</comment>
<proteinExistence type="inferred from homology"/>
<keyword evidence="3 7" id="KW-0479">Metal-binding</keyword>
<dbReference type="Proteomes" id="UP000236584">
    <property type="component" value="Chromosome"/>
</dbReference>
<dbReference type="SMART" id="SM00947">
    <property type="entry name" value="Pro_CA"/>
    <property type="match status" value="1"/>
</dbReference>
<feature type="binding site" evidence="7">
    <location>
        <position position="48"/>
    </location>
    <ligand>
        <name>Zn(2+)</name>
        <dbReference type="ChEBI" id="CHEBI:29105"/>
    </ligand>
</feature>
<dbReference type="GO" id="GO:0008270">
    <property type="term" value="F:zinc ion binding"/>
    <property type="evidence" value="ECO:0007669"/>
    <property type="project" value="InterPro"/>
</dbReference>
<evidence type="ECO:0000256" key="7">
    <source>
        <dbReference type="PIRSR" id="PIRSR601765-2"/>
    </source>
</evidence>
<evidence type="ECO:0000313" key="9">
    <source>
        <dbReference type="Proteomes" id="UP000236584"/>
    </source>
</evidence>
<dbReference type="SUPFAM" id="SSF53056">
    <property type="entry name" value="beta-carbonic anhydrase, cab"/>
    <property type="match status" value="1"/>
</dbReference>
<sequence length="227" mass="24357">MSHDHSDSPEQILTDLLAGNDRHVAQHDESEFDAVRDAQSPPVVSVCCSDSRVSQEGMWDVSEPGQLFTVANIGNRSTVEVDGERVLDGGVAYPVTFTDTGVVAVVGHTGCGAVTAAYEVVTGETELESLPPGVQQDLDSLITMVEEAPVDLGGEKSAVVDRLVEYNVREQCEFVSGETDAAVYGFVYDFHHRYGDQDGRTYLVAAGDGDPADLVGKEHRDAVRSLL</sequence>
<dbReference type="RefSeq" id="WP_103425049.1">
    <property type="nucleotide sequence ID" value="NZ_CP026309.1"/>
</dbReference>
<keyword evidence="5" id="KW-0456">Lyase</keyword>
<dbReference type="InterPro" id="IPR036874">
    <property type="entry name" value="Carbonic_anhydrase_sf"/>
</dbReference>
<evidence type="ECO:0000313" key="8">
    <source>
        <dbReference type="EMBL" id="AUV81361.1"/>
    </source>
</evidence>
<dbReference type="EMBL" id="CP026309">
    <property type="protein sequence ID" value="AUV81361.1"/>
    <property type="molecule type" value="Genomic_DNA"/>
</dbReference>
<evidence type="ECO:0000256" key="3">
    <source>
        <dbReference type="ARBA" id="ARBA00022723"/>
    </source>
</evidence>
<name>A0A2I8VHF6_9EURY</name>
<evidence type="ECO:0000256" key="4">
    <source>
        <dbReference type="ARBA" id="ARBA00022833"/>
    </source>
</evidence>
<reference evidence="8 9" key="1">
    <citation type="submission" date="2018-01" db="EMBL/GenBank/DDBJ databases">
        <title>Complete genome sequence of Salinigranum rubrum GX10T, an extremely halophilic archaeon isolated from a marine solar saltern.</title>
        <authorList>
            <person name="Han S."/>
        </authorList>
    </citation>
    <scope>NUCLEOTIDE SEQUENCE [LARGE SCALE GENOMIC DNA]</scope>
    <source>
        <strain evidence="8 9">GX10</strain>
    </source>
</reference>
<evidence type="ECO:0000256" key="6">
    <source>
        <dbReference type="ARBA" id="ARBA00048348"/>
    </source>
</evidence>
<evidence type="ECO:0000256" key="1">
    <source>
        <dbReference type="ARBA" id="ARBA00006217"/>
    </source>
</evidence>
<dbReference type="GeneID" id="35591733"/>
<dbReference type="GO" id="GO:0004089">
    <property type="term" value="F:carbonate dehydratase activity"/>
    <property type="evidence" value="ECO:0007669"/>
    <property type="project" value="UniProtKB-EC"/>
</dbReference>
<dbReference type="EC" id="4.2.1.1" evidence="2"/>
<accession>A0A2I8VHF6</accession>
<dbReference type="PANTHER" id="PTHR11002:SF76">
    <property type="entry name" value="CARBONIC ANHYDRASE"/>
    <property type="match status" value="1"/>
</dbReference>
<evidence type="ECO:0000256" key="5">
    <source>
        <dbReference type="ARBA" id="ARBA00023239"/>
    </source>
</evidence>
<dbReference type="OrthoDB" id="24878at2157"/>
<protein>
    <recommendedName>
        <fullName evidence="2">carbonic anhydrase</fullName>
        <ecNumber evidence="2">4.2.1.1</ecNumber>
    </recommendedName>
</protein>
<dbReference type="Gene3D" id="3.40.1050.10">
    <property type="entry name" value="Carbonic anhydrase"/>
    <property type="match status" value="1"/>
</dbReference>
<dbReference type="KEGG" id="srub:C2R22_06545"/>
<comment type="similarity">
    <text evidence="1">Belongs to the beta-class carbonic anhydrase family.</text>
</comment>
<feature type="binding site" evidence="7">
    <location>
        <position position="111"/>
    </location>
    <ligand>
        <name>Zn(2+)</name>
        <dbReference type="ChEBI" id="CHEBI:29105"/>
    </ligand>
</feature>